<protein>
    <submittedName>
        <fullName evidence="4">Uncharacterized protein</fullName>
    </submittedName>
</protein>
<dbReference type="AlphaFoldDB" id="A0A2I1EKC4"/>
<gene>
    <name evidence="3" type="ORF">RhiirA5_299154</name>
    <name evidence="2" type="ORF">RhiirA5_303627</name>
    <name evidence="4" type="ORF">RhiirC2_648022</name>
</gene>
<evidence type="ECO:0000256" key="1">
    <source>
        <dbReference type="SAM" id="MobiDB-lite"/>
    </source>
</evidence>
<reference evidence="2 5" key="2">
    <citation type="submission" date="2017-09" db="EMBL/GenBank/DDBJ databases">
        <title>Extensive intraspecific genome diversity in a model arbuscular mycorrhizal fungus.</title>
        <authorList>
            <person name="Chen E.C."/>
            <person name="Morin E."/>
            <person name="Beaudet D."/>
            <person name="Noel J."/>
            <person name="Ndikumana S."/>
            <person name="Charron P."/>
            <person name="St-Onge C."/>
            <person name="Giorgi J."/>
            <person name="Grigoriev I.V."/>
            <person name="Roux C."/>
            <person name="Martin F.M."/>
            <person name="Corradi N."/>
        </authorList>
    </citation>
    <scope>NUCLEOTIDE SEQUENCE [LARGE SCALE GENOMIC DNA]</scope>
    <source>
        <strain evidence="2 5">A5</strain>
    </source>
</reference>
<reference evidence="4 6" key="3">
    <citation type="submission" date="2017-10" db="EMBL/GenBank/DDBJ databases">
        <title>Extensive intraspecific genome diversity in a model arbuscular mycorrhizal fungus.</title>
        <authorList>
            <person name="Chen E.C.H."/>
            <person name="Morin E."/>
            <person name="Baudet D."/>
            <person name="Noel J."/>
            <person name="Ndikumana S."/>
            <person name="Charron P."/>
            <person name="St-Onge C."/>
            <person name="Giorgi J."/>
            <person name="Grigoriev I.V."/>
            <person name="Roux C."/>
            <person name="Martin F.M."/>
            <person name="Corradi N."/>
        </authorList>
    </citation>
    <scope>NUCLEOTIDE SEQUENCE [LARGE SCALE GENOMIC DNA]</scope>
    <source>
        <strain evidence="4 6">C2</strain>
    </source>
</reference>
<feature type="region of interest" description="Disordered" evidence="1">
    <location>
        <begin position="1"/>
        <end position="22"/>
    </location>
</feature>
<proteinExistence type="predicted"/>
<accession>A0A2I1EKC4</accession>
<feature type="non-terminal residue" evidence="4">
    <location>
        <position position="1"/>
    </location>
</feature>
<feature type="non-terminal residue" evidence="4">
    <location>
        <position position="59"/>
    </location>
</feature>
<dbReference type="EMBL" id="LLXL01000301">
    <property type="protein sequence ID" value="PKK74464.1"/>
    <property type="molecule type" value="Genomic_DNA"/>
</dbReference>
<dbReference type="EMBL" id="LLXJ01006861">
    <property type="protein sequence ID" value="PKB93993.1"/>
    <property type="molecule type" value="Genomic_DNA"/>
</dbReference>
<evidence type="ECO:0000313" key="2">
    <source>
        <dbReference type="EMBL" id="PKB93993.1"/>
    </source>
</evidence>
<dbReference type="PANTHER" id="PTHR34141">
    <property type="match status" value="1"/>
</dbReference>
<comment type="caution">
    <text evidence="4">The sequence shown here is derived from an EMBL/GenBank/DDBJ whole genome shotgun (WGS) entry which is preliminary data.</text>
</comment>
<organism evidence="4 6">
    <name type="scientific">Rhizophagus irregularis</name>
    <dbReference type="NCBI Taxonomy" id="588596"/>
    <lineage>
        <taxon>Eukaryota</taxon>
        <taxon>Fungi</taxon>
        <taxon>Fungi incertae sedis</taxon>
        <taxon>Mucoromycota</taxon>
        <taxon>Glomeromycotina</taxon>
        <taxon>Glomeromycetes</taxon>
        <taxon>Glomerales</taxon>
        <taxon>Glomeraceae</taxon>
        <taxon>Rhizophagus</taxon>
    </lineage>
</organism>
<dbReference type="VEuPathDB" id="FungiDB:RhiirFUN_008472"/>
<evidence type="ECO:0000313" key="4">
    <source>
        <dbReference type="EMBL" id="PKK74464.1"/>
    </source>
</evidence>
<evidence type="ECO:0000313" key="6">
    <source>
        <dbReference type="Proteomes" id="UP000233469"/>
    </source>
</evidence>
<dbReference type="Proteomes" id="UP000232722">
    <property type="component" value="Unassembled WGS sequence"/>
</dbReference>
<reference evidence="5 6" key="1">
    <citation type="submission" date="2016-04" db="EMBL/GenBank/DDBJ databases">
        <title>Genome analyses suggest a sexual origin of heterokaryosis in a supposedly ancient asexual fungus.</title>
        <authorList>
            <person name="Ropars J."/>
            <person name="Sedzielewska K."/>
            <person name="Noel J."/>
            <person name="Charron P."/>
            <person name="Farinelli L."/>
            <person name="Marton T."/>
            <person name="Kruger M."/>
            <person name="Pelin A."/>
            <person name="Brachmann A."/>
            <person name="Corradi N."/>
        </authorList>
    </citation>
    <scope>NUCLEOTIDE SEQUENCE [LARGE SCALE GENOMIC DNA]</scope>
    <source>
        <strain evidence="2 5">A5</strain>
        <strain evidence="4 6">C2</strain>
    </source>
</reference>
<evidence type="ECO:0000313" key="3">
    <source>
        <dbReference type="EMBL" id="PKC00567.1"/>
    </source>
</evidence>
<dbReference type="PANTHER" id="PTHR34141:SF1">
    <property type="match status" value="1"/>
</dbReference>
<dbReference type="OrthoDB" id="2408597at2759"/>
<name>A0A2I1EKC4_9GLOM</name>
<dbReference type="EMBL" id="LLXJ01001835">
    <property type="protein sequence ID" value="PKC00567.1"/>
    <property type="molecule type" value="Genomic_DNA"/>
</dbReference>
<sequence length="59" mass="6725">RLPSEDFFPHPTKPSNQGPISPILRANPFPKVTDLFCRLPLPTLFYQLEAVHLGDLLRL</sequence>
<dbReference type="Proteomes" id="UP000233469">
    <property type="component" value="Unassembled WGS sequence"/>
</dbReference>
<evidence type="ECO:0000313" key="5">
    <source>
        <dbReference type="Proteomes" id="UP000232722"/>
    </source>
</evidence>